<keyword evidence="3" id="KW-1185">Reference proteome</keyword>
<feature type="compositionally biased region" description="Basic and acidic residues" evidence="1">
    <location>
        <begin position="85"/>
        <end position="98"/>
    </location>
</feature>
<feature type="compositionally biased region" description="Polar residues" evidence="1">
    <location>
        <begin position="75"/>
        <end position="84"/>
    </location>
</feature>
<organism evidence="2 3">
    <name type="scientific">Stichopus japonicus</name>
    <name type="common">Sea cucumber</name>
    <dbReference type="NCBI Taxonomy" id="307972"/>
    <lineage>
        <taxon>Eukaryota</taxon>
        <taxon>Metazoa</taxon>
        <taxon>Echinodermata</taxon>
        <taxon>Eleutherozoa</taxon>
        <taxon>Echinozoa</taxon>
        <taxon>Holothuroidea</taxon>
        <taxon>Aspidochirotacea</taxon>
        <taxon>Aspidochirotida</taxon>
        <taxon>Stichopodidae</taxon>
        <taxon>Apostichopus</taxon>
    </lineage>
</organism>
<dbReference type="AlphaFoldDB" id="A0A2G8L1J8"/>
<gene>
    <name evidence="2" type="ORF">BSL78_08980</name>
</gene>
<proteinExistence type="predicted"/>
<feature type="region of interest" description="Disordered" evidence="1">
    <location>
        <begin position="75"/>
        <end position="115"/>
    </location>
</feature>
<comment type="caution">
    <text evidence="2">The sequence shown here is derived from an EMBL/GenBank/DDBJ whole genome shotgun (WGS) entry which is preliminary data.</text>
</comment>
<dbReference type="EMBL" id="MRZV01000262">
    <property type="protein sequence ID" value="PIK54139.1"/>
    <property type="molecule type" value="Genomic_DNA"/>
</dbReference>
<dbReference type="Proteomes" id="UP000230750">
    <property type="component" value="Unassembled WGS sequence"/>
</dbReference>
<reference evidence="2 3" key="1">
    <citation type="journal article" date="2017" name="PLoS Biol.">
        <title>The sea cucumber genome provides insights into morphological evolution and visceral regeneration.</title>
        <authorList>
            <person name="Zhang X."/>
            <person name="Sun L."/>
            <person name="Yuan J."/>
            <person name="Sun Y."/>
            <person name="Gao Y."/>
            <person name="Zhang L."/>
            <person name="Li S."/>
            <person name="Dai H."/>
            <person name="Hamel J.F."/>
            <person name="Liu C."/>
            <person name="Yu Y."/>
            <person name="Liu S."/>
            <person name="Lin W."/>
            <person name="Guo K."/>
            <person name="Jin S."/>
            <person name="Xu P."/>
            <person name="Storey K.B."/>
            <person name="Huan P."/>
            <person name="Zhang T."/>
            <person name="Zhou Y."/>
            <person name="Zhang J."/>
            <person name="Lin C."/>
            <person name="Li X."/>
            <person name="Xing L."/>
            <person name="Huo D."/>
            <person name="Sun M."/>
            <person name="Wang L."/>
            <person name="Mercier A."/>
            <person name="Li F."/>
            <person name="Yang H."/>
            <person name="Xiang J."/>
        </authorList>
    </citation>
    <scope>NUCLEOTIDE SEQUENCE [LARGE SCALE GENOMIC DNA]</scope>
    <source>
        <strain evidence="2">Shaxun</strain>
        <tissue evidence="2">Muscle</tissue>
    </source>
</reference>
<dbReference type="OrthoDB" id="441971at2759"/>
<evidence type="ECO:0000313" key="2">
    <source>
        <dbReference type="EMBL" id="PIK54139.1"/>
    </source>
</evidence>
<name>A0A2G8L1J8_STIJA</name>
<evidence type="ECO:0000256" key="1">
    <source>
        <dbReference type="SAM" id="MobiDB-lite"/>
    </source>
</evidence>
<feature type="compositionally biased region" description="Polar residues" evidence="1">
    <location>
        <begin position="103"/>
        <end position="113"/>
    </location>
</feature>
<protein>
    <submittedName>
        <fullName evidence="2">Uncharacterized protein</fullName>
    </submittedName>
</protein>
<evidence type="ECO:0000313" key="3">
    <source>
        <dbReference type="Proteomes" id="UP000230750"/>
    </source>
</evidence>
<sequence length="209" mass="23063">MLGTYNYEIQHRPGSKHGNADALSRRPCVDCRYCLRLEETELSTVEDTGGNLTGQQLSESGGTLDTHVCTVVTRSKTKQGGSQTDRLDEIRTDAEKGMEPATSVESPTQSGKDNGQVVPEIVAPRLELDGAWVDQWSVEDIKKAQQGDNDISRIIDWMVISKERPQWSLISAENKTLKLTGVCGRSYVSETVFFIENGNLTRGMRSPGN</sequence>
<accession>A0A2G8L1J8</accession>